<name>A0AAX4KNT3_9TREE</name>
<evidence type="ECO:0000313" key="3">
    <source>
        <dbReference type="Proteomes" id="UP001358614"/>
    </source>
</evidence>
<dbReference type="EMBL" id="CP144089">
    <property type="protein sequence ID" value="WWD07629.1"/>
    <property type="molecule type" value="Genomic_DNA"/>
</dbReference>
<dbReference type="GeneID" id="91104531"/>
<feature type="compositionally biased region" description="Pro residues" evidence="1">
    <location>
        <begin position="57"/>
        <end position="69"/>
    </location>
</feature>
<proteinExistence type="predicted"/>
<sequence length="89" mass="10056">MKITKIQKALQGFISPYETVAKEEYSDECESDLGRFGKSRKHLGPYLPLSSALPSQYPPYPIWPQPPTATPNKSVEDDWEQISNPTESD</sequence>
<feature type="region of interest" description="Disordered" evidence="1">
    <location>
        <begin position="57"/>
        <end position="89"/>
    </location>
</feature>
<keyword evidence="3" id="KW-1185">Reference proteome</keyword>
<dbReference type="AlphaFoldDB" id="A0AAX4KNT3"/>
<organism evidence="2 3">
    <name type="scientific">Kwoniella europaea PYCC6329</name>
    <dbReference type="NCBI Taxonomy" id="1423913"/>
    <lineage>
        <taxon>Eukaryota</taxon>
        <taxon>Fungi</taxon>
        <taxon>Dikarya</taxon>
        <taxon>Basidiomycota</taxon>
        <taxon>Agaricomycotina</taxon>
        <taxon>Tremellomycetes</taxon>
        <taxon>Tremellales</taxon>
        <taxon>Cryptococcaceae</taxon>
        <taxon>Kwoniella</taxon>
    </lineage>
</organism>
<gene>
    <name evidence="2" type="ORF">V865_005730</name>
</gene>
<reference evidence="2 3" key="1">
    <citation type="submission" date="2024-01" db="EMBL/GenBank/DDBJ databases">
        <title>Comparative genomics of Cryptococcus and Kwoniella reveals pathogenesis evolution and contrasting modes of karyotype evolution via chromosome fusion or intercentromeric recombination.</title>
        <authorList>
            <person name="Coelho M.A."/>
            <person name="David-Palma M."/>
            <person name="Shea T."/>
            <person name="Bowers K."/>
            <person name="McGinley-Smith S."/>
            <person name="Mohammad A.W."/>
            <person name="Gnirke A."/>
            <person name="Yurkov A.M."/>
            <person name="Nowrousian M."/>
            <person name="Sun S."/>
            <person name="Cuomo C.A."/>
            <person name="Heitman J."/>
        </authorList>
    </citation>
    <scope>NUCLEOTIDE SEQUENCE [LARGE SCALE GENOMIC DNA]</scope>
    <source>
        <strain evidence="2 3">PYCC6329</strain>
    </source>
</reference>
<dbReference type="RefSeq" id="XP_066085596.1">
    <property type="nucleotide sequence ID" value="XM_066229499.1"/>
</dbReference>
<dbReference type="Proteomes" id="UP001358614">
    <property type="component" value="Chromosome 1"/>
</dbReference>
<dbReference type="KEGG" id="ker:91104531"/>
<accession>A0AAX4KNT3</accession>
<protein>
    <submittedName>
        <fullName evidence="2">Uncharacterized protein</fullName>
    </submittedName>
</protein>
<evidence type="ECO:0000256" key="1">
    <source>
        <dbReference type="SAM" id="MobiDB-lite"/>
    </source>
</evidence>
<evidence type="ECO:0000313" key="2">
    <source>
        <dbReference type="EMBL" id="WWD07629.1"/>
    </source>
</evidence>